<evidence type="ECO:0000259" key="1">
    <source>
        <dbReference type="Pfam" id="PF12728"/>
    </source>
</evidence>
<dbReference type="KEGG" id="ahat:ADCFC_10460"/>
<keyword evidence="3" id="KW-1185">Reference proteome</keyword>
<organism evidence="2 3">
    <name type="scientific">Adlercreutzia hattorii</name>
    <dbReference type="NCBI Taxonomy" id="2707299"/>
    <lineage>
        <taxon>Bacteria</taxon>
        <taxon>Bacillati</taxon>
        <taxon>Actinomycetota</taxon>
        <taxon>Coriobacteriia</taxon>
        <taxon>Eggerthellales</taxon>
        <taxon>Eggerthellaceae</taxon>
        <taxon>Adlercreutzia</taxon>
    </lineage>
</organism>
<name>A0A6F8SL50_9ACTN</name>
<proteinExistence type="predicted"/>
<dbReference type="InterPro" id="IPR041657">
    <property type="entry name" value="HTH_17"/>
</dbReference>
<dbReference type="EMBL" id="AP022829">
    <property type="protein sequence ID" value="BCA88427.1"/>
    <property type="molecule type" value="Genomic_DNA"/>
</dbReference>
<protein>
    <recommendedName>
        <fullName evidence="1">Helix-turn-helix domain-containing protein</fullName>
    </recommendedName>
</protein>
<feature type="domain" description="Helix-turn-helix" evidence="1">
    <location>
        <begin position="94"/>
        <end position="141"/>
    </location>
</feature>
<dbReference type="Proteomes" id="UP000501727">
    <property type="component" value="Chromosome"/>
</dbReference>
<evidence type="ECO:0000313" key="2">
    <source>
        <dbReference type="EMBL" id="BCA88427.1"/>
    </source>
</evidence>
<gene>
    <name evidence="2" type="ORF">ADCFC_09250</name>
</gene>
<dbReference type="Pfam" id="PF12728">
    <property type="entry name" value="HTH_17"/>
    <property type="match status" value="1"/>
</dbReference>
<sequence>MIKEQEMQYTYEFEMWRGEFAWIAAPFDLVGITQGVDVEDVCESAADLLRELAREYLMRGETPPKATFDHEPSHGGVRLIVSVDVTLDDIEKVSAAQAAELLGVSRSRVTAMLHSGLLEGWKDGRNTWVTKASIDARLASRAPAGRPKAGKRE</sequence>
<accession>A0A6F8SL50</accession>
<reference evidence="3" key="2">
    <citation type="submission" date="2020-03" db="EMBL/GenBank/DDBJ databases">
        <title>Complete Genome Sequence of Adlercreutzia sp. strain 8CFCBH1 Producing Equol, Isolated from Healthy Japanese Feces.</title>
        <authorList>
            <person name="Ogata Y."/>
            <person name="Sakamoto M."/>
            <person name="Ohkuma M."/>
            <person name="Hattori M."/>
            <person name="Suda W."/>
        </authorList>
    </citation>
    <scope>NUCLEOTIDE SEQUENCE [LARGE SCALE GENOMIC DNA]</scope>
    <source>
        <strain evidence="3">8CFCBH1</strain>
    </source>
</reference>
<reference evidence="3" key="1">
    <citation type="journal article" date="2020" name="Microbiol. Resour. Announc.">
        <title>Complete Genome Sequence of Adlercreutzia sp. Strain 8CFCBH1, a Potent Producer of Equol, Isolated from Healthy Japanese Feces.</title>
        <authorList>
            <person name="Ogata Y."/>
            <person name="Sakamoto M."/>
            <person name="Ohkuma M."/>
            <person name="Hattori M."/>
            <person name="Suda W."/>
        </authorList>
    </citation>
    <scope>NUCLEOTIDE SEQUENCE [LARGE SCALE GENOMIC DNA]</scope>
    <source>
        <strain evidence="3">8CFCBH1</strain>
    </source>
</reference>
<dbReference type="AlphaFoldDB" id="A0A6F8SL50"/>
<evidence type="ECO:0000313" key="3">
    <source>
        <dbReference type="Proteomes" id="UP000501727"/>
    </source>
</evidence>